<feature type="binding site" evidence="10">
    <location>
        <position position="220"/>
    </location>
    <ligand>
        <name>Mn(2+)</name>
        <dbReference type="ChEBI" id="CHEBI:29035"/>
    </ligand>
</feature>
<dbReference type="SUPFAM" id="SSF53795">
    <property type="entry name" value="PEP carboxykinase-like"/>
    <property type="match status" value="1"/>
</dbReference>
<dbReference type="InterPro" id="IPR015994">
    <property type="entry name" value="PEPCK_ATP_CS"/>
</dbReference>
<dbReference type="PANTHER" id="PTHR30031">
    <property type="entry name" value="PHOSPHOENOLPYRUVATE CARBOXYKINASE ATP"/>
    <property type="match status" value="1"/>
</dbReference>
<organism evidence="11 12">
    <name type="scientific">Geomonas silvestris</name>
    <dbReference type="NCBI Taxonomy" id="2740184"/>
    <lineage>
        <taxon>Bacteria</taxon>
        <taxon>Pseudomonadati</taxon>
        <taxon>Thermodesulfobacteriota</taxon>
        <taxon>Desulfuromonadia</taxon>
        <taxon>Geobacterales</taxon>
        <taxon>Geobacteraceae</taxon>
        <taxon>Geomonas</taxon>
    </lineage>
</organism>
<feature type="binding site" evidence="10">
    <location>
        <position position="201"/>
    </location>
    <ligand>
        <name>Mn(2+)</name>
        <dbReference type="ChEBI" id="CHEBI:29035"/>
    </ligand>
</feature>
<comment type="cofactor">
    <cofactor evidence="10">
        <name>Mn(2+)</name>
        <dbReference type="ChEBI" id="CHEBI:29035"/>
    </cofactor>
    <text evidence="10">Binds 1 Mn(2+) ion per subunit.</text>
</comment>
<proteinExistence type="inferred from homology"/>
<dbReference type="InterPro" id="IPR001272">
    <property type="entry name" value="PEP_carboxykinase_ATP"/>
</dbReference>
<keyword evidence="8 10" id="KW-0456">Lyase</keyword>
<evidence type="ECO:0000256" key="1">
    <source>
        <dbReference type="ARBA" id="ARBA00004742"/>
    </source>
</evidence>
<dbReference type="GO" id="GO:0016301">
    <property type="term" value="F:kinase activity"/>
    <property type="evidence" value="ECO:0007669"/>
    <property type="project" value="UniProtKB-KW"/>
</dbReference>
<keyword evidence="7 10" id="KW-0067">ATP-binding</keyword>
<dbReference type="Pfam" id="PF01293">
    <property type="entry name" value="PEPCK_ATP"/>
    <property type="match status" value="1"/>
</dbReference>
<dbReference type="CDD" id="cd00484">
    <property type="entry name" value="PEPCK_ATP"/>
    <property type="match status" value="1"/>
</dbReference>
<dbReference type="Gene3D" id="3.90.228.20">
    <property type="match status" value="1"/>
</dbReference>
<evidence type="ECO:0000256" key="6">
    <source>
        <dbReference type="ARBA" id="ARBA00022793"/>
    </source>
</evidence>
<evidence type="ECO:0000256" key="8">
    <source>
        <dbReference type="ARBA" id="ARBA00023239"/>
    </source>
</evidence>
<dbReference type="Proteomes" id="UP000556026">
    <property type="component" value="Unassembled WGS sequence"/>
</dbReference>
<keyword evidence="11" id="KW-0418">Kinase</keyword>
<keyword evidence="10" id="KW-0464">Manganese</keyword>
<dbReference type="NCBIfam" id="NF006820">
    <property type="entry name" value="PRK09344.1-2"/>
    <property type="match status" value="1"/>
</dbReference>
<comment type="caution">
    <text evidence="11">The sequence shown here is derived from an EMBL/GenBank/DDBJ whole genome shotgun (WGS) entry which is preliminary data.</text>
</comment>
<dbReference type="PIRSF" id="PIRSF006294">
    <property type="entry name" value="PEP_crbxkin"/>
    <property type="match status" value="1"/>
</dbReference>
<feature type="binding site" evidence="10">
    <location>
        <position position="195"/>
    </location>
    <ligand>
        <name>substrate</name>
    </ligand>
</feature>
<dbReference type="GO" id="GO:0005524">
    <property type="term" value="F:ATP binding"/>
    <property type="evidence" value="ECO:0007669"/>
    <property type="project" value="UniProtKB-UniRule"/>
</dbReference>
<dbReference type="Gene3D" id="2.170.8.10">
    <property type="entry name" value="Phosphoenolpyruvate Carboxykinase, domain 2"/>
    <property type="match status" value="1"/>
</dbReference>
<keyword evidence="10" id="KW-0963">Cytoplasm</keyword>
<comment type="pathway">
    <text evidence="1 10">Carbohydrate biosynthesis; gluconeogenesis.</text>
</comment>
<comment type="function">
    <text evidence="10">Involved in the gluconeogenesis. Catalyzes the conversion of oxaloacetate (OAA) to phosphoenolpyruvate (PEP) through direct phosphoryl transfer between the nucleoside triphosphate and OAA.</text>
</comment>
<feature type="binding site" evidence="10">
    <location>
        <begin position="236"/>
        <end position="244"/>
    </location>
    <ligand>
        <name>ATP</name>
        <dbReference type="ChEBI" id="CHEBI:30616"/>
    </ligand>
</feature>
<dbReference type="PROSITE" id="PS00532">
    <property type="entry name" value="PEPCK_ATP"/>
    <property type="match status" value="1"/>
</dbReference>
<feature type="binding site" evidence="10">
    <location>
        <position position="60"/>
    </location>
    <ligand>
        <name>substrate</name>
    </ligand>
</feature>
<keyword evidence="6 10" id="KW-0210">Decarboxylase</keyword>
<dbReference type="PANTHER" id="PTHR30031:SF0">
    <property type="entry name" value="PHOSPHOENOLPYRUVATE CARBOXYKINASE (ATP)"/>
    <property type="match status" value="1"/>
</dbReference>
<dbReference type="EMBL" id="BLXX01000019">
    <property type="protein sequence ID" value="GFO61752.1"/>
    <property type="molecule type" value="Genomic_DNA"/>
</dbReference>
<dbReference type="GO" id="GO:0006094">
    <property type="term" value="P:gluconeogenesis"/>
    <property type="evidence" value="ECO:0007669"/>
    <property type="project" value="UniProtKB-UniRule"/>
</dbReference>
<keyword evidence="12" id="KW-1185">Reference proteome</keyword>
<dbReference type="AlphaFoldDB" id="A0A6V8MPA8"/>
<comment type="catalytic activity">
    <reaction evidence="9 10">
        <text>oxaloacetate + ATP = phosphoenolpyruvate + ADP + CO2</text>
        <dbReference type="Rhea" id="RHEA:18617"/>
        <dbReference type="ChEBI" id="CHEBI:16452"/>
        <dbReference type="ChEBI" id="CHEBI:16526"/>
        <dbReference type="ChEBI" id="CHEBI:30616"/>
        <dbReference type="ChEBI" id="CHEBI:58702"/>
        <dbReference type="ChEBI" id="CHEBI:456216"/>
        <dbReference type="EC" id="4.1.1.49"/>
    </reaction>
</comment>
<feature type="binding site" evidence="10">
    <location>
        <position position="323"/>
    </location>
    <ligand>
        <name>substrate</name>
    </ligand>
</feature>
<feature type="binding site" evidence="10">
    <location>
        <position position="201"/>
    </location>
    <ligand>
        <name>ATP</name>
        <dbReference type="ChEBI" id="CHEBI:30616"/>
    </ligand>
</feature>
<dbReference type="RefSeq" id="WP_183356537.1">
    <property type="nucleotide sequence ID" value="NZ_BLXX01000019.1"/>
</dbReference>
<evidence type="ECO:0000256" key="4">
    <source>
        <dbReference type="ARBA" id="ARBA00022432"/>
    </source>
</evidence>
<evidence type="ECO:0000256" key="5">
    <source>
        <dbReference type="ARBA" id="ARBA00022741"/>
    </source>
</evidence>
<name>A0A6V8MPA8_9BACT</name>
<protein>
    <recommendedName>
        <fullName evidence="3 10">Phosphoenolpyruvate carboxykinase (ATP)</fullName>
        <shortName evidence="10">PCK</shortName>
        <shortName evidence="10">PEP carboxykinase</shortName>
        <shortName evidence="10">PEPCK</shortName>
        <ecNumber evidence="3 10">4.1.1.49</ecNumber>
    </recommendedName>
</protein>
<evidence type="ECO:0000256" key="10">
    <source>
        <dbReference type="HAMAP-Rule" id="MF_00453"/>
    </source>
</evidence>
<dbReference type="GO" id="GO:0046872">
    <property type="term" value="F:metal ion binding"/>
    <property type="evidence" value="ECO:0007669"/>
    <property type="project" value="UniProtKB-KW"/>
</dbReference>
<reference evidence="12" key="1">
    <citation type="submission" date="2020-06" db="EMBL/GenBank/DDBJ databases">
        <title>Draft genomic sequence of Geomonas sp. Red330.</title>
        <authorList>
            <person name="Itoh H."/>
            <person name="Zhenxing X."/>
            <person name="Ushijima N."/>
            <person name="Masuda Y."/>
            <person name="Shiratori Y."/>
            <person name="Senoo K."/>
        </authorList>
    </citation>
    <scope>NUCLEOTIDE SEQUENCE [LARGE SCALE GENOMIC DNA]</scope>
    <source>
        <strain evidence="12">Red330</strain>
    </source>
</reference>
<evidence type="ECO:0000256" key="7">
    <source>
        <dbReference type="ARBA" id="ARBA00022840"/>
    </source>
</evidence>
<feature type="binding site" evidence="10">
    <location>
        <position position="257"/>
    </location>
    <ligand>
        <name>Mn(2+)</name>
        <dbReference type="ChEBI" id="CHEBI:29035"/>
    </ligand>
</feature>
<feature type="binding site" evidence="10">
    <location>
        <position position="201"/>
    </location>
    <ligand>
        <name>substrate</name>
    </ligand>
</feature>
<feature type="binding site" evidence="10">
    <location>
        <position position="448"/>
    </location>
    <ligand>
        <name>ATP</name>
        <dbReference type="ChEBI" id="CHEBI:30616"/>
    </ligand>
</feature>
<feature type="binding site" evidence="10">
    <location>
        <position position="220"/>
    </location>
    <ligand>
        <name>ATP</name>
        <dbReference type="ChEBI" id="CHEBI:30616"/>
    </ligand>
</feature>
<dbReference type="NCBIfam" id="NF006821">
    <property type="entry name" value="PRK09344.1-3"/>
    <property type="match status" value="1"/>
</dbReference>
<dbReference type="SUPFAM" id="SSF68923">
    <property type="entry name" value="PEP carboxykinase N-terminal domain"/>
    <property type="match status" value="1"/>
</dbReference>
<evidence type="ECO:0000256" key="3">
    <source>
        <dbReference type="ARBA" id="ARBA00012363"/>
    </source>
</evidence>
<comment type="subcellular location">
    <subcellularLocation>
        <location evidence="10">Cytoplasm</location>
    </subcellularLocation>
</comment>
<dbReference type="InterPro" id="IPR008210">
    <property type="entry name" value="PEP_carboxykinase_N"/>
</dbReference>
<dbReference type="GO" id="GO:0005829">
    <property type="term" value="C:cytosol"/>
    <property type="evidence" value="ECO:0007669"/>
    <property type="project" value="TreeGrafter"/>
</dbReference>
<dbReference type="Gene3D" id="3.40.449.10">
    <property type="entry name" value="Phosphoenolpyruvate Carboxykinase, domain 1"/>
    <property type="match status" value="1"/>
</dbReference>
<dbReference type="InterPro" id="IPR013035">
    <property type="entry name" value="PEP_carboxykinase_C"/>
</dbReference>
<dbReference type="EC" id="4.1.1.49" evidence="3 10"/>
<keyword evidence="4 10" id="KW-0312">Gluconeogenesis</keyword>
<dbReference type="NCBIfam" id="TIGR00224">
    <property type="entry name" value="pckA"/>
    <property type="match status" value="1"/>
</dbReference>
<comment type="caution">
    <text evidence="10">Lacks conserved residue(s) required for the propagation of feature annotation.</text>
</comment>
<dbReference type="UniPathway" id="UPA00138"/>
<keyword evidence="11" id="KW-0670">Pyruvate</keyword>
<keyword evidence="5 10" id="KW-0547">Nucleotide-binding</keyword>
<evidence type="ECO:0000256" key="9">
    <source>
        <dbReference type="ARBA" id="ARBA00047371"/>
    </source>
</evidence>
<keyword evidence="10" id="KW-0479">Metal-binding</keyword>
<keyword evidence="11" id="KW-0808">Transferase</keyword>
<gene>
    <name evidence="11" type="primary">pckA2</name>
    <name evidence="10" type="synonym">pckA</name>
    <name evidence="11" type="ORF">GMST_40770</name>
</gene>
<evidence type="ECO:0000313" key="11">
    <source>
        <dbReference type="EMBL" id="GFO61752.1"/>
    </source>
</evidence>
<feature type="binding site" evidence="10">
    <location>
        <position position="285"/>
    </location>
    <ligand>
        <name>ATP</name>
        <dbReference type="ChEBI" id="CHEBI:30616"/>
    </ligand>
</feature>
<sequence length="529" mass="58267">MKLNDITRGTGLEEHGISNANLIYWTSPTAVLYEQVVKRGEGLISHMGALAVKTGHYTGRAANEKFIVDEPGSRDQVNWGKVNRPFDPERFDALYKRMTAYLQGRDLFVQDCFAGASPEHRIPVRIITERAWHSLFARNMFIRATPEELQNHRTQFTVIDCPAFHAVPKLDGTNSEAFIIINFARRLVIIGGTSYAGEIKKSIFTVLNYLLPQKGVMSMHCSANAAPTGEVAIFFGLSGTGKTTLSAAPNRRLIGDDEHGWDENGIFNFEGGCYAKVINLSKESEPEIYQCTRRFGTILENVAINTISRRIDLTDASFTENTRASYPITHIPNIVREGTGRHPSHVIMLTCDAYGVLPPIARLSPEQAMYHFLSGYTAKVAGTEAGVTEPQATFSSCFGAPFMALRPSVYARLLRELIDTHRVECWLVNTGWSGGGPGVGNRMRIAYSRALVNAALDGTLLGGAFEKDPVFNLSIPTSCPGVAAEVLNPRNAWSDKEAYDASAHRLVQMFRDNFEQFKAGVAPQVAAVL</sequence>
<evidence type="ECO:0000313" key="12">
    <source>
        <dbReference type="Proteomes" id="UP000556026"/>
    </source>
</evidence>
<accession>A0A6V8MPA8</accession>
<comment type="similarity">
    <text evidence="2 10">Belongs to the phosphoenolpyruvate carboxykinase (ATP) family.</text>
</comment>
<feature type="binding site" evidence="10">
    <location>
        <position position="323"/>
    </location>
    <ligand>
        <name>ATP</name>
        <dbReference type="ChEBI" id="CHEBI:30616"/>
    </ligand>
</feature>
<dbReference type="HAMAP" id="MF_00453">
    <property type="entry name" value="PEPCK_ATP"/>
    <property type="match status" value="1"/>
</dbReference>
<evidence type="ECO:0000256" key="2">
    <source>
        <dbReference type="ARBA" id="ARBA00006052"/>
    </source>
</evidence>
<dbReference type="GO" id="GO:0004612">
    <property type="term" value="F:phosphoenolpyruvate carboxykinase (ATP) activity"/>
    <property type="evidence" value="ECO:0007669"/>
    <property type="project" value="UniProtKB-UniRule"/>
</dbReference>